<feature type="chain" id="PRO_5031411250" evidence="2">
    <location>
        <begin position="20"/>
        <end position="122"/>
    </location>
</feature>
<sequence length="122" mass="13684">MARRAPTMVFLAWLAASSAFSPSGRAPHAVGPSRPRTQRAPTRQHLFFGSPFQWLIGGDEPTPKMVRRKARPNRRHADGPVGEVRPVLEAEEPDNEPEVVVPDELRPKTLSNNVLRFPRDED</sequence>
<reference evidence="3" key="1">
    <citation type="submission" date="2021-01" db="EMBL/GenBank/DDBJ databases">
        <authorList>
            <person name="Corre E."/>
            <person name="Pelletier E."/>
            <person name="Niang G."/>
            <person name="Scheremetjew M."/>
            <person name="Finn R."/>
            <person name="Kale V."/>
            <person name="Holt S."/>
            <person name="Cochrane G."/>
            <person name="Meng A."/>
            <person name="Brown T."/>
            <person name="Cohen L."/>
        </authorList>
    </citation>
    <scope>NUCLEOTIDE SEQUENCE</scope>
    <source>
        <strain evidence="3">CCMP1756</strain>
    </source>
</reference>
<evidence type="ECO:0000313" key="3">
    <source>
        <dbReference type="EMBL" id="CAE0704673.1"/>
    </source>
</evidence>
<evidence type="ECO:0000256" key="2">
    <source>
        <dbReference type="SAM" id="SignalP"/>
    </source>
</evidence>
<protein>
    <submittedName>
        <fullName evidence="3">Uncharacterized protein</fullName>
    </submittedName>
</protein>
<feature type="region of interest" description="Disordered" evidence="1">
    <location>
        <begin position="58"/>
        <end position="99"/>
    </location>
</feature>
<organism evidence="3">
    <name type="scientific">Pelagomonas calceolata</name>
    <dbReference type="NCBI Taxonomy" id="35677"/>
    <lineage>
        <taxon>Eukaryota</taxon>
        <taxon>Sar</taxon>
        <taxon>Stramenopiles</taxon>
        <taxon>Ochrophyta</taxon>
        <taxon>Pelagophyceae</taxon>
        <taxon>Pelagomonadales</taxon>
        <taxon>Pelagomonadaceae</taxon>
        <taxon>Pelagomonas</taxon>
    </lineage>
</organism>
<proteinExistence type="predicted"/>
<gene>
    <name evidence="3" type="ORF">PCAL00307_LOCUS20121</name>
</gene>
<evidence type="ECO:0000256" key="1">
    <source>
        <dbReference type="SAM" id="MobiDB-lite"/>
    </source>
</evidence>
<dbReference type="AlphaFoldDB" id="A0A7S4A5Y4"/>
<feature type="compositionally biased region" description="Basic residues" evidence="1">
    <location>
        <begin position="65"/>
        <end position="74"/>
    </location>
</feature>
<feature type="region of interest" description="Disordered" evidence="1">
    <location>
        <begin position="21"/>
        <end position="41"/>
    </location>
</feature>
<feature type="signal peptide" evidence="2">
    <location>
        <begin position="1"/>
        <end position="19"/>
    </location>
</feature>
<name>A0A7S4A5Y4_9STRA</name>
<keyword evidence="2" id="KW-0732">Signal</keyword>
<accession>A0A7S4A5Y4</accession>
<dbReference type="EMBL" id="HBIW01023347">
    <property type="protein sequence ID" value="CAE0704673.1"/>
    <property type="molecule type" value="Transcribed_RNA"/>
</dbReference>